<evidence type="ECO:0000313" key="1">
    <source>
        <dbReference type="EMBL" id="VAI09379.1"/>
    </source>
</evidence>
<accession>A0A9R0WF18</accession>
<evidence type="ECO:0000313" key="2">
    <source>
        <dbReference type="Proteomes" id="UP000324705"/>
    </source>
</evidence>
<protein>
    <recommendedName>
        <fullName evidence="3">N-acetylglucosaminyldiphosphodolichol N-acetylglucosaminyltransferase</fullName>
    </recommendedName>
</protein>
<dbReference type="Gene3D" id="3.40.50.2000">
    <property type="entry name" value="Glycogen Phosphorylase B"/>
    <property type="match status" value="1"/>
</dbReference>
<sequence length="92" mass="10367">MGDRERRMVFVTVGTTCFDALVKVVDSEEVKQALLQKGYTDLRIQMGRGTYTPSKVTSVSVLHSILFVWFRLVTGGLHLLVNAVFCYQNHST</sequence>
<dbReference type="PANTHER" id="PTHR47043">
    <property type="entry name" value="UDP-N-ACETYLGLUCOSAMINE TRANSFERASE SUBUNIT ALG13"/>
    <property type="match status" value="1"/>
</dbReference>
<dbReference type="InterPro" id="IPR052474">
    <property type="entry name" value="UDP-GlcNAc_transferase"/>
</dbReference>
<dbReference type="EMBL" id="LT934118">
    <property type="protein sequence ID" value="VAI09379.1"/>
    <property type="molecule type" value="Genomic_DNA"/>
</dbReference>
<dbReference type="AlphaFoldDB" id="A0A9R0WF18"/>
<name>A0A9R0WF18_TRITD</name>
<evidence type="ECO:0008006" key="3">
    <source>
        <dbReference type="Google" id="ProtNLM"/>
    </source>
</evidence>
<dbReference type="Proteomes" id="UP000324705">
    <property type="component" value="Chromosome 4B"/>
</dbReference>
<dbReference type="GO" id="GO:0043541">
    <property type="term" value="C:UDP-N-acetylglucosamine transferase complex"/>
    <property type="evidence" value="ECO:0007669"/>
    <property type="project" value="TreeGrafter"/>
</dbReference>
<gene>
    <name evidence="1" type="ORF">TRITD_4Bv1G170050</name>
</gene>
<keyword evidence="2" id="KW-1185">Reference proteome</keyword>
<dbReference type="GO" id="GO:0006488">
    <property type="term" value="P:dolichol-linked oligosaccharide biosynthetic process"/>
    <property type="evidence" value="ECO:0007669"/>
    <property type="project" value="TreeGrafter"/>
</dbReference>
<organism evidence="1 2">
    <name type="scientific">Triticum turgidum subsp. durum</name>
    <name type="common">Durum wheat</name>
    <name type="synonym">Triticum durum</name>
    <dbReference type="NCBI Taxonomy" id="4567"/>
    <lineage>
        <taxon>Eukaryota</taxon>
        <taxon>Viridiplantae</taxon>
        <taxon>Streptophyta</taxon>
        <taxon>Embryophyta</taxon>
        <taxon>Tracheophyta</taxon>
        <taxon>Spermatophyta</taxon>
        <taxon>Magnoliopsida</taxon>
        <taxon>Liliopsida</taxon>
        <taxon>Poales</taxon>
        <taxon>Poaceae</taxon>
        <taxon>BOP clade</taxon>
        <taxon>Pooideae</taxon>
        <taxon>Triticodae</taxon>
        <taxon>Triticeae</taxon>
        <taxon>Triticinae</taxon>
        <taxon>Triticum</taxon>
    </lineage>
</organism>
<reference evidence="1 2" key="1">
    <citation type="submission" date="2017-09" db="EMBL/GenBank/DDBJ databases">
        <authorList>
            <consortium name="International Durum Wheat Genome Sequencing Consortium (IDWGSC)"/>
            <person name="Milanesi L."/>
        </authorList>
    </citation>
    <scope>NUCLEOTIDE SEQUENCE [LARGE SCALE GENOMIC DNA]</scope>
    <source>
        <strain evidence="2">cv. Svevo</strain>
    </source>
</reference>
<dbReference type="PANTHER" id="PTHR47043:SF1">
    <property type="entry name" value="UDP-N-ACETYLGLUCOSAMINE TRANSFERASE SUBUNIT ALG13"/>
    <property type="match status" value="1"/>
</dbReference>
<dbReference type="Gramene" id="TRITD4Bv1G170050.4">
    <property type="protein sequence ID" value="TRITD4Bv1G170050.4"/>
    <property type="gene ID" value="TRITD4Bv1G170050"/>
</dbReference>
<proteinExistence type="predicted"/>